<dbReference type="RefSeq" id="WP_068531925.1">
    <property type="nucleotide sequence ID" value="NZ_LVJH01000016.1"/>
</dbReference>
<protein>
    <submittedName>
        <fullName evidence="4">NAD(P)H nitroreductase</fullName>
    </submittedName>
</protein>
<dbReference type="PANTHER" id="PTHR43673:SF3">
    <property type="entry name" value="NAD(P)H NITROREDUCTASE YODC-RELATED"/>
    <property type="match status" value="1"/>
</dbReference>
<name>A0A162K598_9BACL</name>
<dbReference type="Pfam" id="PF00881">
    <property type="entry name" value="Nitroreductase"/>
    <property type="match status" value="1"/>
</dbReference>
<feature type="domain" description="Nitroreductase" evidence="3">
    <location>
        <begin position="16"/>
        <end position="192"/>
    </location>
</feature>
<dbReference type="Proteomes" id="UP000076967">
    <property type="component" value="Unassembled WGS sequence"/>
</dbReference>
<dbReference type="OrthoDB" id="9782629at2"/>
<accession>A0A162K598</accession>
<dbReference type="EMBL" id="LVJH01000016">
    <property type="protein sequence ID" value="OAB43206.1"/>
    <property type="molecule type" value="Genomic_DNA"/>
</dbReference>
<evidence type="ECO:0000256" key="2">
    <source>
        <dbReference type="ARBA" id="ARBA00023002"/>
    </source>
</evidence>
<evidence type="ECO:0000313" key="5">
    <source>
        <dbReference type="Proteomes" id="UP000076967"/>
    </source>
</evidence>
<gene>
    <name evidence="4" type="ORF">PGLA_09440</name>
</gene>
<dbReference type="InterPro" id="IPR000415">
    <property type="entry name" value="Nitroreductase-like"/>
</dbReference>
<dbReference type="InterPro" id="IPR029479">
    <property type="entry name" value="Nitroreductase"/>
</dbReference>
<keyword evidence="5" id="KW-1185">Reference proteome</keyword>
<sequence>MTNTVLQVEKDFNAVIRERHSVRKYDPSWKISQEEINEILSDAILAPSSSNLQPWRFIVIQDQSLKEQLLPIANNQQQIIDASAVIAVIGDLDAYENVEKIHGIAVDAGVMTPEIKDMMVTNTMKVYPNVGAEKRKEIALVDGGLVSMQLMLAAKAKGYDTVAMGGYNAVQFKELFNISERYTTVMLIALGKAATEARPSVRLPLEDVTSWNEFKN</sequence>
<comment type="similarity">
    <text evidence="1">Belongs to the nitroreductase family.</text>
</comment>
<dbReference type="SUPFAM" id="SSF55469">
    <property type="entry name" value="FMN-dependent nitroreductase-like"/>
    <property type="match status" value="1"/>
</dbReference>
<dbReference type="AlphaFoldDB" id="A0A162K598"/>
<dbReference type="Gene3D" id="3.40.109.10">
    <property type="entry name" value="NADH Oxidase"/>
    <property type="match status" value="1"/>
</dbReference>
<dbReference type="PANTHER" id="PTHR43673">
    <property type="entry name" value="NAD(P)H NITROREDUCTASE YDGI-RELATED"/>
    <property type="match status" value="1"/>
</dbReference>
<keyword evidence="2" id="KW-0560">Oxidoreductase</keyword>
<dbReference type="CDD" id="cd02137">
    <property type="entry name" value="MhqN-like"/>
    <property type="match status" value="1"/>
</dbReference>
<comment type="caution">
    <text evidence="4">The sequence shown here is derived from an EMBL/GenBank/DDBJ whole genome shotgun (WGS) entry which is preliminary data.</text>
</comment>
<reference evidence="4 5" key="1">
    <citation type="submission" date="2016-03" db="EMBL/GenBank/DDBJ databases">
        <title>Draft genome sequence of Paenibacillus glacialis DSM 22343.</title>
        <authorList>
            <person name="Shin S.-K."/>
            <person name="Yi H."/>
        </authorList>
    </citation>
    <scope>NUCLEOTIDE SEQUENCE [LARGE SCALE GENOMIC DNA]</scope>
    <source>
        <strain evidence="4 5">DSM 22343</strain>
    </source>
</reference>
<proteinExistence type="inferred from homology"/>
<dbReference type="STRING" id="494026.PGLA_09440"/>
<dbReference type="GO" id="GO:0016491">
    <property type="term" value="F:oxidoreductase activity"/>
    <property type="evidence" value="ECO:0007669"/>
    <property type="project" value="UniProtKB-KW"/>
</dbReference>
<organism evidence="4 5">
    <name type="scientific">Paenibacillus glacialis</name>
    <dbReference type="NCBI Taxonomy" id="494026"/>
    <lineage>
        <taxon>Bacteria</taxon>
        <taxon>Bacillati</taxon>
        <taxon>Bacillota</taxon>
        <taxon>Bacilli</taxon>
        <taxon>Bacillales</taxon>
        <taxon>Paenibacillaceae</taxon>
        <taxon>Paenibacillus</taxon>
    </lineage>
</organism>
<evidence type="ECO:0000259" key="3">
    <source>
        <dbReference type="Pfam" id="PF00881"/>
    </source>
</evidence>
<evidence type="ECO:0000313" key="4">
    <source>
        <dbReference type="EMBL" id="OAB43206.1"/>
    </source>
</evidence>
<evidence type="ECO:0000256" key="1">
    <source>
        <dbReference type="ARBA" id="ARBA00007118"/>
    </source>
</evidence>